<evidence type="ECO:0000256" key="4">
    <source>
        <dbReference type="ARBA" id="ARBA00023014"/>
    </source>
</evidence>
<accession>A0A0G0XDL4</accession>
<dbReference type="SUPFAM" id="SSF102114">
    <property type="entry name" value="Radical SAM enzymes"/>
    <property type="match status" value="1"/>
</dbReference>
<evidence type="ECO:0000313" key="6">
    <source>
        <dbReference type="EMBL" id="KKR85817.1"/>
    </source>
</evidence>
<keyword evidence="1" id="KW-0949">S-adenosyl-L-methionine</keyword>
<evidence type="ECO:0000313" key="7">
    <source>
        <dbReference type="Proteomes" id="UP000033858"/>
    </source>
</evidence>
<reference evidence="6 7" key="1">
    <citation type="journal article" date="2015" name="Nature">
        <title>rRNA introns, odd ribosomes, and small enigmatic genomes across a large radiation of phyla.</title>
        <authorList>
            <person name="Brown C.T."/>
            <person name="Hug L.A."/>
            <person name="Thomas B.C."/>
            <person name="Sharon I."/>
            <person name="Castelle C.J."/>
            <person name="Singh A."/>
            <person name="Wilkins M.J."/>
            <person name="Williams K.H."/>
            <person name="Banfield J.F."/>
        </authorList>
    </citation>
    <scope>NUCLEOTIDE SEQUENCE [LARGE SCALE GENOMIC DNA]</scope>
</reference>
<keyword evidence="2" id="KW-0479">Metal-binding</keyword>
<comment type="caution">
    <text evidence="6">The sequence shown here is derived from an EMBL/GenBank/DDBJ whole genome shotgun (WGS) entry which is preliminary data.</text>
</comment>
<dbReference type="PANTHER" id="PTHR11228:SF34">
    <property type="entry name" value="TUNGSTEN-CONTAINING ALDEHYDE FERREDOXIN OXIDOREDUCTASE COFACTOR MODIFYING PROTEIN"/>
    <property type="match status" value="1"/>
</dbReference>
<evidence type="ECO:0000259" key="5">
    <source>
        <dbReference type="PROSITE" id="PS51918"/>
    </source>
</evidence>
<proteinExistence type="predicted"/>
<protein>
    <submittedName>
        <fullName evidence="6">Radical SAM domain protein</fullName>
    </submittedName>
</protein>
<dbReference type="GO" id="GO:0046872">
    <property type="term" value="F:metal ion binding"/>
    <property type="evidence" value="ECO:0007669"/>
    <property type="project" value="UniProtKB-KW"/>
</dbReference>
<evidence type="ECO:0000256" key="2">
    <source>
        <dbReference type="ARBA" id="ARBA00022723"/>
    </source>
</evidence>
<dbReference type="InterPro" id="IPR023885">
    <property type="entry name" value="4Fe4S-binding_SPASM_dom"/>
</dbReference>
<dbReference type="InterPro" id="IPR013785">
    <property type="entry name" value="Aldolase_TIM"/>
</dbReference>
<dbReference type="NCBIfam" id="TIGR04085">
    <property type="entry name" value="rSAM_more_4Fe4S"/>
    <property type="match status" value="1"/>
</dbReference>
<dbReference type="InterPro" id="IPR058240">
    <property type="entry name" value="rSAM_sf"/>
</dbReference>
<sequence>MEALGLTTREKLPQRSILPELIQKPELQFVWFEIVSDYCNESCAHCYADSMPPSHKKTKSIPAEETGRKKLSIEKWETLISDAYSLGCRRGQFIGGEPFLFKGDHGESALDLAEYAKETGYEFIEIFTNATLLTEDKVARIKDLGINMAVSLYSKDESVHDSITNTPGSYRKTVTSLRMLKQAGVPTRVEMVLMRHNEQTATETQALIEEMGFSYRSPDVLRPRGRGDNPTLTPSKETVVRYGLMTAPSFTVDKETLSRYLSGNSCLLGKIAITDTGDVLPCIFSRNLMVGNVQDSLLQEIIAGQKLEVVWKNTKDSVLVCRDCEYRYVCFDCRPLSEGVNQGRGEYLSAPYPRCTYNPYVGEWANGVWRVDKEGKPYHDESLRPVIQAMLASGSISSMIPLGH</sequence>
<dbReference type="Pfam" id="PF04055">
    <property type="entry name" value="Radical_SAM"/>
    <property type="match status" value="1"/>
</dbReference>
<organism evidence="6 7">
    <name type="scientific">Candidatus Woesebacteria bacterium GW2011_GWB1_41_10</name>
    <dbReference type="NCBI Taxonomy" id="1618577"/>
    <lineage>
        <taxon>Bacteria</taxon>
        <taxon>Candidatus Woeseibacteriota</taxon>
    </lineage>
</organism>
<dbReference type="PROSITE" id="PS51918">
    <property type="entry name" value="RADICAL_SAM"/>
    <property type="match status" value="1"/>
</dbReference>
<evidence type="ECO:0000256" key="1">
    <source>
        <dbReference type="ARBA" id="ARBA00022691"/>
    </source>
</evidence>
<gene>
    <name evidence="6" type="ORF">UU32_C0033G0003</name>
</gene>
<dbReference type="Pfam" id="PF13186">
    <property type="entry name" value="SPASM"/>
    <property type="match status" value="1"/>
</dbReference>
<dbReference type="PANTHER" id="PTHR11228">
    <property type="entry name" value="RADICAL SAM DOMAIN PROTEIN"/>
    <property type="match status" value="1"/>
</dbReference>
<dbReference type="SFLD" id="SFLDG01386">
    <property type="entry name" value="main_SPASM_domain-containing"/>
    <property type="match status" value="1"/>
</dbReference>
<dbReference type="Gene3D" id="3.20.20.70">
    <property type="entry name" value="Aldolase class I"/>
    <property type="match status" value="1"/>
</dbReference>
<dbReference type="Proteomes" id="UP000033858">
    <property type="component" value="Unassembled WGS sequence"/>
</dbReference>
<name>A0A0G0XDL4_9BACT</name>
<dbReference type="GO" id="GO:0003824">
    <property type="term" value="F:catalytic activity"/>
    <property type="evidence" value="ECO:0007669"/>
    <property type="project" value="InterPro"/>
</dbReference>
<dbReference type="CDD" id="cd01335">
    <property type="entry name" value="Radical_SAM"/>
    <property type="match status" value="1"/>
</dbReference>
<dbReference type="AlphaFoldDB" id="A0A0G0XDL4"/>
<feature type="domain" description="Radical SAM core" evidence="5">
    <location>
        <begin position="25"/>
        <end position="255"/>
    </location>
</feature>
<keyword evidence="4" id="KW-0411">Iron-sulfur</keyword>
<evidence type="ECO:0000256" key="3">
    <source>
        <dbReference type="ARBA" id="ARBA00023004"/>
    </source>
</evidence>
<dbReference type="InterPro" id="IPR050377">
    <property type="entry name" value="Radical_SAM_PqqE_MftC-like"/>
</dbReference>
<keyword evidence="3" id="KW-0408">Iron</keyword>
<dbReference type="InterPro" id="IPR007197">
    <property type="entry name" value="rSAM"/>
</dbReference>
<dbReference type="EMBL" id="LCAE01000033">
    <property type="protein sequence ID" value="KKR85817.1"/>
    <property type="molecule type" value="Genomic_DNA"/>
</dbReference>
<dbReference type="GO" id="GO:0051536">
    <property type="term" value="F:iron-sulfur cluster binding"/>
    <property type="evidence" value="ECO:0007669"/>
    <property type="project" value="UniProtKB-KW"/>
</dbReference>
<dbReference type="SFLD" id="SFLDG01067">
    <property type="entry name" value="SPASM/twitch_domain_containing"/>
    <property type="match status" value="1"/>
</dbReference>
<dbReference type="SFLD" id="SFLDS00029">
    <property type="entry name" value="Radical_SAM"/>
    <property type="match status" value="1"/>
</dbReference>